<feature type="compositionally biased region" description="Basic and acidic residues" evidence="4">
    <location>
        <begin position="1009"/>
        <end position="1018"/>
    </location>
</feature>
<feature type="compositionally biased region" description="Polar residues" evidence="4">
    <location>
        <begin position="442"/>
        <end position="462"/>
    </location>
</feature>
<evidence type="ECO:0000259" key="5">
    <source>
        <dbReference type="PROSITE" id="PS51038"/>
    </source>
</evidence>
<feature type="compositionally biased region" description="Polar residues" evidence="4">
    <location>
        <begin position="675"/>
        <end position="684"/>
    </location>
</feature>
<evidence type="ECO:0000256" key="3">
    <source>
        <dbReference type="PROSITE-ProRule" id="PRU00649"/>
    </source>
</evidence>
<dbReference type="InterPro" id="IPR001025">
    <property type="entry name" value="BAH_dom"/>
</dbReference>
<feature type="compositionally biased region" description="Basic and acidic residues" evidence="4">
    <location>
        <begin position="227"/>
        <end position="246"/>
    </location>
</feature>
<feature type="domain" description="BAH" evidence="5">
    <location>
        <begin position="42"/>
        <end position="157"/>
    </location>
</feature>
<feature type="compositionally biased region" description="Polar residues" evidence="4">
    <location>
        <begin position="472"/>
        <end position="493"/>
    </location>
</feature>
<dbReference type="Gene3D" id="2.30.30.490">
    <property type="match status" value="1"/>
</dbReference>
<dbReference type="GO" id="GO:0005634">
    <property type="term" value="C:nucleus"/>
    <property type="evidence" value="ECO:0007669"/>
    <property type="project" value="UniProtKB-SubCell"/>
</dbReference>
<feature type="compositionally biased region" description="Basic and acidic residues" evidence="4">
    <location>
        <begin position="1122"/>
        <end position="1133"/>
    </location>
</feature>
<dbReference type="PROSITE" id="PS51319">
    <property type="entry name" value="TFIIS_N"/>
    <property type="match status" value="1"/>
</dbReference>
<comment type="caution">
    <text evidence="7">The sequence shown here is derived from an EMBL/GenBank/DDBJ whole genome shotgun (WGS) entry which is preliminary data.</text>
</comment>
<feature type="region of interest" description="Disordered" evidence="4">
    <location>
        <begin position="1097"/>
        <end position="1152"/>
    </location>
</feature>
<feature type="region of interest" description="Disordered" evidence="4">
    <location>
        <begin position="758"/>
        <end position="810"/>
    </location>
</feature>
<comment type="subcellular location">
    <subcellularLocation>
        <location evidence="1 3">Nucleus</location>
    </subcellularLocation>
</comment>
<feature type="region of interest" description="Disordered" evidence="4">
    <location>
        <begin position="631"/>
        <end position="740"/>
    </location>
</feature>
<evidence type="ECO:0000259" key="6">
    <source>
        <dbReference type="PROSITE" id="PS51319"/>
    </source>
</evidence>
<dbReference type="SMART" id="SM00439">
    <property type="entry name" value="BAH"/>
    <property type="match status" value="1"/>
</dbReference>
<feature type="compositionally biased region" description="Polar residues" evidence="4">
    <location>
        <begin position="413"/>
        <end position="434"/>
    </location>
</feature>
<gene>
    <name evidence="7" type="ORF">L3X38_020396</name>
</gene>
<reference evidence="7 8" key="1">
    <citation type="journal article" date="2022" name="G3 (Bethesda)">
        <title>Whole-genome sequence and methylome profiling of the almond [Prunus dulcis (Mill.) D.A. Webb] cultivar 'Nonpareil'.</title>
        <authorList>
            <person name="D'Amico-Willman K.M."/>
            <person name="Ouma W.Z."/>
            <person name="Meulia T."/>
            <person name="Sideli G.M."/>
            <person name="Gradziel T.M."/>
            <person name="Fresnedo-Ramirez J."/>
        </authorList>
    </citation>
    <scope>NUCLEOTIDE SEQUENCE [LARGE SCALE GENOMIC DNA]</scope>
    <source>
        <strain evidence="7">Clone GOH B32 T37-40</strain>
    </source>
</reference>
<feature type="compositionally biased region" description="Basic and acidic residues" evidence="4">
    <location>
        <begin position="1036"/>
        <end position="1045"/>
    </location>
</feature>
<feature type="domain" description="TFIIS N-terminal" evidence="6">
    <location>
        <begin position="324"/>
        <end position="410"/>
    </location>
</feature>
<dbReference type="InterPro" id="IPR003617">
    <property type="entry name" value="TFIIS/CRSP70_N_sub"/>
</dbReference>
<feature type="region of interest" description="Disordered" evidence="4">
    <location>
        <begin position="181"/>
        <end position="256"/>
    </location>
</feature>
<evidence type="ECO:0000256" key="1">
    <source>
        <dbReference type="ARBA" id="ARBA00004123"/>
    </source>
</evidence>
<proteinExistence type="predicted"/>
<name>A0AAD4ZBY5_PRUDU</name>
<feature type="compositionally biased region" description="Polar residues" evidence="4">
    <location>
        <begin position="572"/>
        <end position="587"/>
    </location>
</feature>
<evidence type="ECO:0000313" key="8">
    <source>
        <dbReference type="Proteomes" id="UP001054821"/>
    </source>
</evidence>
<dbReference type="InterPro" id="IPR035441">
    <property type="entry name" value="TFIIS/LEDGF_dom_sf"/>
</dbReference>
<feature type="region of interest" description="Disordered" evidence="4">
    <location>
        <begin position="898"/>
        <end position="932"/>
    </location>
</feature>
<dbReference type="Pfam" id="PF01426">
    <property type="entry name" value="BAH"/>
    <property type="match status" value="1"/>
</dbReference>
<organism evidence="7 8">
    <name type="scientific">Prunus dulcis</name>
    <name type="common">Almond</name>
    <name type="synonym">Amygdalus dulcis</name>
    <dbReference type="NCBI Taxonomy" id="3755"/>
    <lineage>
        <taxon>Eukaryota</taxon>
        <taxon>Viridiplantae</taxon>
        <taxon>Streptophyta</taxon>
        <taxon>Embryophyta</taxon>
        <taxon>Tracheophyta</taxon>
        <taxon>Spermatophyta</taxon>
        <taxon>Magnoliopsida</taxon>
        <taxon>eudicotyledons</taxon>
        <taxon>Gunneridae</taxon>
        <taxon>Pentapetalae</taxon>
        <taxon>rosids</taxon>
        <taxon>fabids</taxon>
        <taxon>Rosales</taxon>
        <taxon>Rosaceae</taxon>
        <taxon>Amygdaloideae</taxon>
        <taxon>Amygdaleae</taxon>
        <taxon>Prunus</taxon>
    </lineage>
</organism>
<feature type="compositionally biased region" description="Low complexity" evidence="4">
    <location>
        <begin position="522"/>
        <end position="534"/>
    </location>
</feature>
<keyword evidence="8" id="KW-1185">Reference proteome</keyword>
<feature type="compositionally biased region" description="Basic and acidic residues" evidence="4">
    <location>
        <begin position="1098"/>
        <end position="1114"/>
    </location>
</feature>
<dbReference type="InterPro" id="IPR043151">
    <property type="entry name" value="BAH_sf"/>
</dbReference>
<feature type="compositionally biased region" description="Polar residues" evidence="4">
    <location>
        <begin position="786"/>
        <end position="797"/>
    </location>
</feature>
<evidence type="ECO:0000313" key="7">
    <source>
        <dbReference type="EMBL" id="KAI5341122.1"/>
    </source>
</evidence>
<dbReference type="GO" id="GO:0003682">
    <property type="term" value="F:chromatin binding"/>
    <property type="evidence" value="ECO:0007669"/>
    <property type="project" value="InterPro"/>
</dbReference>
<dbReference type="Pfam" id="PF08711">
    <property type="entry name" value="Med26"/>
    <property type="match status" value="1"/>
</dbReference>
<dbReference type="PANTHER" id="PTHR46548:SF2">
    <property type="entry name" value="BAH DOMAIN-CONTAINING PROTEIN"/>
    <property type="match status" value="1"/>
</dbReference>
<feature type="compositionally biased region" description="Polar residues" evidence="4">
    <location>
        <begin position="726"/>
        <end position="740"/>
    </location>
</feature>
<dbReference type="Proteomes" id="UP001054821">
    <property type="component" value="Chromosome 3"/>
</dbReference>
<sequence length="1661" mass="176631">MHGSPAEKSKRRRHMWPVPHSNATIVASNLSSASDSFCKDGRKICVGDCALFKPPQDSPPFIGIIRRLKLDKEDRLSLGVSWLYRPADVKLSKGVSLEAAPNEVFYSFHKDEIPAASLLHPCKVAFLRKGVELPSGISSFVCRRVYDTENKCLWWLTDKDYINERQEEVDQLLDKTRLEMHGAVQSGGRSPKPLNGPSSTPQLKSGSDSLQNSTSSFSSLIKGKKRERGDQGSEPAKRERLIKTEDGESGQSRPENMLKSELAKITDKGGLVDFEGVEKLVQLMQPESADKKIDLAGRRMLVDVIAVTDRLDCLERFVQLKGVPVLDEWLQEVHKGKIGDGSSPKESDKSVDEFLFALLRALDKLPVNLHALQTCNVGKSVNHLRSHKNSEIQKKARSLVDMWKKRVEAEMNLNESKSGSGRSVSWPTKHSPSEVSHVGSRKTGSSSEVGSKGSTMQPSVSKAPQVKVGSGETVSKSSASPGSTKLSSISSGNVSKDQNFRMLAGAGTSDLPLTPIKEERSSSSSQSQNNSQSSDHAKTVGSLYREDARSSSAGSVSVTKISGSASRHRKSSNGLHGSSVSGVSKETGQGKVCTPSRNLTPEKASTAGVSYEKLPELPLVDHGNNRIIVRLSNTGRSPGRGASGGCFEDPVSRASSPAERNDNHDKKAKGRSDALQGNSTSDVNSDMYHSKEGLSGSEDGNMLPFSSEHDRTGEDDDKPTEASKAAGSSSKVNSRTGKSYEASLSSMNALIESCVKFSEGSGTASPGDDVGMNLLASVAAGEMSKSENVSPSGSPGRNSPVPEPSFSENDGKLKQVGEEIAEIQCQPNGGANSGATSEMGNVCDSMRGKNEARHSVTHMPTNVFGDIKGTSSGCRDRTLECNANLNCSSNMQQNIDGQSLGADVKPGEPCDASASEPSSCARKEGQLEAEGSNQFHEQAKLGPPTLACSISDSKLQVMSSFSGEDKGVHYADERTVGSRTPVVSEAASGSAKAEQDDELSTCSSSEVAEENHDVKKDSNSALLTEQKPSVVAGIHSESKEGKSEDAALCSGSGNTLHVESKGENTDDIKAAGLSEQTEKEMRGISVPVLENSCVAQENTDRKDSFGHCSDRPVPHVESPSIPEKENQQHDKYSWSKSEAIESGGMEERQASCVNASGSDAAVKLDFDLNEGFPVEEGSQPEFVKAGDPGTSSSFHFPCPLPFQISSMSGSFPTSVTVVAPAKGSFVPPENPMRSKGELGWKGSAATSAFRPAEPRKNLETSLSATDTPIGDTASSKQVRTPLDFDLNVPDQRVYEEVVSQNSAHVMGSKSGSRDRGAGGLDLDLNRVDESPDIGSLSASSSCRLEMHPLASRSSLSVGLSNGGVNDSRDFDLNNGPGLDEVATDTAPCTQHLKSSVSLRTPVSGLRINSPDFGNFSAWIPPGNSYPAITVPSVFPGRGEQSFGPAAGSQRVLCPPTVNASFGPEIYRGPVLSSSTAVPFPPAATFQYPGFPFETNFPLSSSSFSGSTAYVDSSSGGPLCLPTIPSQLVGPGGVVQSPYTRPYMMSFPGGSSNVSLDGRKWGSQGLDLNAGPGAAETERRDERLTSGLRQLSVPVKSWHNAANLSRPALRGFALETYRSCLFGERVFLCRYLTLENIFDVLPKAETLVLSDGTCAHSVLVAA</sequence>
<evidence type="ECO:0000256" key="2">
    <source>
        <dbReference type="ARBA" id="ARBA00023242"/>
    </source>
</evidence>
<feature type="compositionally biased region" description="Polar residues" evidence="4">
    <location>
        <begin position="550"/>
        <end position="565"/>
    </location>
</feature>
<keyword evidence="2 3" id="KW-0539">Nucleus</keyword>
<dbReference type="Gene3D" id="1.20.930.10">
    <property type="entry name" value="Conserved domain common to transcription factors TFIIS, elongin A, CRSP70"/>
    <property type="match status" value="1"/>
</dbReference>
<feature type="region of interest" description="Disordered" evidence="4">
    <location>
        <begin position="974"/>
        <end position="1060"/>
    </location>
</feature>
<accession>A0AAD4ZBY5</accession>
<feature type="region of interest" description="Disordered" evidence="4">
    <location>
        <begin position="1228"/>
        <end position="1278"/>
    </location>
</feature>
<feature type="region of interest" description="Disordered" evidence="4">
    <location>
        <begin position="506"/>
        <end position="609"/>
    </location>
</feature>
<feature type="compositionally biased region" description="Low complexity" evidence="4">
    <location>
        <begin position="207"/>
        <end position="219"/>
    </location>
</feature>
<dbReference type="CDD" id="cd00183">
    <property type="entry name" value="TFIIS_I"/>
    <property type="match status" value="1"/>
</dbReference>
<dbReference type="EMBL" id="JAJFAZ020000003">
    <property type="protein sequence ID" value="KAI5341122.1"/>
    <property type="molecule type" value="Genomic_DNA"/>
</dbReference>
<dbReference type="PANTHER" id="PTHR46548">
    <property type="entry name" value="BAH AND TFIIS DOMAIN-CONTAINING PROTEIN-RELATED"/>
    <property type="match status" value="1"/>
</dbReference>
<dbReference type="InterPro" id="IPR017923">
    <property type="entry name" value="TFIIS_N"/>
</dbReference>
<dbReference type="PROSITE" id="PS51038">
    <property type="entry name" value="BAH"/>
    <property type="match status" value="1"/>
</dbReference>
<dbReference type="SMART" id="SM00509">
    <property type="entry name" value="TFS2N"/>
    <property type="match status" value="1"/>
</dbReference>
<feature type="region of interest" description="Disordered" evidence="4">
    <location>
        <begin position="1299"/>
        <end position="1336"/>
    </location>
</feature>
<feature type="compositionally biased region" description="Polar residues" evidence="4">
    <location>
        <begin position="196"/>
        <end position="206"/>
    </location>
</feature>
<evidence type="ECO:0000256" key="4">
    <source>
        <dbReference type="SAM" id="MobiDB-lite"/>
    </source>
</evidence>
<feature type="compositionally biased region" description="Polar residues" evidence="4">
    <location>
        <begin position="1259"/>
        <end position="1278"/>
    </location>
</feature>
<dbReference type="SUPFAM" id="SSF47676">
    <property type="entry name" value="Conserved domain common to transcription factors TFIIS, elongin A, CRSP70"/>
    <property type="match status" value="1"/>
</dbReference>
<feature type="region of interest" description="Disordered" evidence="4">
    <location>
        <begin position="411"/>
        <end position="493"/>
    </location>
</feature>
<protein>
    <submittedName>
        <fullName evidence="7">Uncharacterized protein</fullName>
    </submittedName>
</protein>